<evidence type="ECO:0000313" key="2">
    <source>
        <dbReference type="Proteomes" id="UP000828048"/>
    </source>
</evidence>
<keyword evidence="2" id="KW-1185">Reference proteome</keyword>
<dbReference type="Proteomes" id="UP000828048">
    <property type="component" value="Chromosome 5"/>
</dbReference>
<organism evidence="1 2">
    <name type="scientific">Vaccinium darrowii</name>
    <dbReference type="NCBI Taxonomy" id="229202"/>
    <lineage>
        <taxon>Eukaryota</taxon>
        <taxon>Viridiplantae</taxon>
        <taxon>Streptophyta</taxon>
        <taxon>Embryophyta</taxon>
        <taxon>Tracheophyta</taxon>
        <taxon>Spermatophyta</taxon>
        <taxon>Magnoliopsida</taxon>
        <taxon>eudicotyledons</taxon>
        <taxon>Gunneridae</taxon>
        <taxon>Pentapetalae</taxon>
        <taxon>asterids</taxon>
        <taxon>Ericales</taxon>
        <taxon>Ericaceae</taxon>
        <taxon>Vaccinioideae</taxon>
        <taxon>Vaccinieae</taxon>
        <taxon>Vaccinium</taxon>
    </lineage>
</organism>
<gene>
    <name evidence="1" type="ORF">Vadar_024361</name>
</gene>
<reference evidence="1 2" key="1">
    <citation type="journal article" date="2021" name="Hortic Res">
        <title>High-quality reference genome and annotation aids understanding of berry development for evergreen blueberry (Vaccinium darrowii).</title>
        <authorList>
            <person name="Yu J."/>
            <person name="Hulse-Kemp A.M."/>
            <person name="Babiker E."/>
            <person name="Staton M."/>
        </authorList>
    </citation>
    <scope>NUCLEOTIDE SEQUENCE [LARGE SCALE GENOMIC DNA]</scope>
    <source>
        <strain evidence="2">cv. NJ 8807/NJ 8810</strain>
        <tissue evidence="1">Young leaf</tissue>
    </source>
</reference>
<comment type="caution">
    <text evidence="1">The sequence shown here is derived from an EMBL/GenBank/DDBJ whole genome shotgun (WGS) entry which is preliminary data.</text>
</comment>
<sequence>MSTTATSGWPIRMCNYGHRACLIKKSGSQANPSWHYYKCPQKNACTLWIGWCDEYVPNMTQFNHGNLTSDATSDHQRYLPTINDDLQQICAQLVTLNEDCARMRAQHVDLINTMRAIITLFAVICAMASPNNIQQVPTIQQVRVSPRKKDSSALTQQVIPAPSNNTKAPRVNWDSFTTRTFLEVIAQVIEEEGQATTQLSKQQWTKIVGQMYALAQMILVPKQCQNRYNALKKDWQQNDIVGKFREGPLEHQELMQHVFQGVAATTRFARTPGMPSRNPVDSDMELSEGEGNTIGRDGSNEVEVNIPTS</sequence>
<dbReference type="EMBL" id="CM037155">
    <property type="protein sequence ID" value="KAH7847295.1"/>
    <property type="molecule type" value="Genomic_DNA"/>
</dbReference>
<accession>A0ACB7Y2S6</accession>
<proteinExistence type="predicted"/>
<protein>
    <submittedName>
        <fullName evidence="1">Uncharacterized protein</fullName>
    </submittedName>
</protein>
<evidence type="ECO:0000313" key="1">
    <source>
        <dbReference type="EMBL" id="KAH7847295.1"/>
    </source>
</evidence>
<name>A0ACB7Y2S6_9ERIC</name>